<reference evidence="1 2" key="1">
    <citation type="submission" date="2019-11" db="EMBL/GenBank/DDBJ databases">
        <authorList>
            <person name="Dong K."/>
        </authorList>
    </citation>
    <scope>NUCLEOTIDE SEQUENCE [LARGE SCALE GENOMIC DNA]</scope>
    <source>
        <strain evidence="1 2">JCM 17370</strain>
    </source>
</reference>
<evidence type="ECO:0000313" key="2">
    <source>
        <dbReference type="Proteomes" id="UP000442533"/>
    </source>
</evidence>
<dbReference type="Proteomes" id="UP000442533">
    <property type="component" value="Unassembled WGS sequence"/>
</dbReference>
<keyword evidence="2" id="KW-1185">Reference proteome</keyword>
<comment type="caution">
    <text evidence="1">The sequence shown here is derived from an EMBL/GenBank/DDBJ whole genome shotgun (WGS) entry which is preliminary data.</text>
</comment>
<sequence length="131" mass="13871">MRLIAVLACGISLLSACSSPDKYTEVIAASQPPSPALKAQIVTGAKKLLFDPASIKDAEISNVATFPSGGQGVCVRADSKNVKGVYVGPQIMGLAMRDGKLIDGTLNHPICNRIDVPWQPFPELNALARRK</sequence>
<accession>A0A844H6V5</accession>
<evidence type="ECO:0000313" key="1">
    <source>
        <dbReference type="EMBL" id="MTH35364.1"/>
    </source>
</evidence>
<name>A0A844H6V5_9RHOB</name>
<gene>
    <name evidence="1" type="ORF">GL279_12205</name>
</gene>
<protein>
    <submittedName>
        <fullName evidence="1">Uncharacterized protein</fullName>
    </submittedName>
</protein>
<dbReference type="AlphaFoldDB" id="A0A844H6V5"/>
<dbReference type="EMBL" id="WMIF01000016">
    <property type="protein sequence ID" value="MTH35364.1"/>
    <property type="molecule type" value="Genomic_DNA"/>
</dbReference>
<dbReference type="PROSITE" id="PS51257">
    <property type="entry name" value="PROKAR_LIPOPROTEIN"/>
    <property type="match status" value="1"/>
</dbReference>
<organism evidence="1 2">
    <name type="scientific">Paracoccus limosus</name>
    <dbReference type="NCBI Taxonomy" id="913252"/>
    <lineage>
        <taxon>Bacteria</taxon>
        <taxon>Pseudomonadati</taxon>
        <taxon>Pseudomonadota</taxon>
        <taxon>Alphaproteobacteria</taxon>
        <taxon>Rhodobacterales</taxon>
        <taxon>Paracoccaceae</taxon>
        <taxon>Paracoccus</taxon>
    </lineage>
</organism>
<dbReference type="OrthoDB" id="7872744at2"/>
<proteinExistence type="predicted"/>
<dbReference type="RefSeq" id="WP_155064912.1">
    <property type="nucleotide sequence ID" value="NZ_WMIF01000016.1"/>
</dbReference>